<evidence type="ECO:0000256" key="2">
    <source>
        <dbReference type="ARBA" id="ARBA00008974"/>
    </source>
</evidence>
<dbReference type="PANTHER" id="PTHR30618">
    <property type="entry name" value="NCS1 FAMILY PURINE/PYRIMIDINE TRANSPORTER"/>
    <property type="match status" value="1"/>
</dbReference>
<dbReference type="EMBL" id="KV423939">
    <property type="protein sequence ID" value="KZT59562.1"/>
    <property type="molecule type" value="Genomic_DNA"/>
</dbReference>
<dbReference type="Gene3D" id="1.10.4160.10">
    <property type="entry name" value="Hydantoin permease"/>
    <property type="match status" value="1"/>
</dbReference>
<feature type="transmembrane region" description="Helical" evidence="6">
    <location>
        <begin position="404"/>
        <end position="428"/>
    </location>
</feature>
<dbReference type="GO" id="GO:0005886">
    <property type="term" value="C:plasma membrane"/>
    <property type="evidence" value="ECO:0007669"/>
    <property type="project" value="TreeGrafter"/>
</dbReference>
<dbReference type="Pfam" id="PF02133">
    <property type="entry name" value="Transp_cyt_pur"/>
    <property type="match status" value="1"/>
</dbReference>
<dbReference type="PANTHER" id="PTHR30618:SF15">
    <property type="entry name" value="NICOTINAMIDE RIBOSIDE TRANSPORTER 1-RELATED"/>
    <property type="match status" value="1"/>
</dbReference>
<dbReference type="InterPro" id="IPR012681">
    <property type="entry name" value="NCS1"/>
</dbReference>
<feature type="transmembrane region" description="Helical" evidence="6">
    <location>
        <begin position="380"/>
        <end position="398"/>
    </location>
</feature>
<gene>
    <name evidence="7" type="ORF">CALCODRAFT_466722</name>
</gene>
<evidence type="ECO:0000256" key="6">
    <source>
        <dbReference type="SAM" id="Phobius"/>
    </source>
</evidence>
<feature type="transmembrane region" description="Helical" evidence="6">
    <location>
        <begin position="201"/>
        <end position="221"/>
    </location>
</feature>
<proteinExistence type="inferred from homology"/>
<comment type="similarity">
    <text evidence="2">Belongs to the purine-cytosine permease (2.A.39) family.</text>
</comment>
<dbReference type="InterPro" id="IPR001248">
    <property type="entry name" value="Pur-cyt_permease"/>
</dbReference>
<dbReference type="InterPro" id="IPR045225">
    <property type="entry name" value="Uracil/uridine/allantoin_perm"/>
</dbReference>
<evidence type="ECO:0000313" key="8">
    <source>
        <dbReference type="Proteomes" id="UP000076842"/>
    </source>
</evidence>
<dbReference type="CDD" id="cd11482">
    <property type="entry name" value="SLC-NCS1sbd_NRT1-like"/>
    <property type="match status" value="1"/>
</dbReference>
<keyword evidence="5 6" id="KW-0472">Membrane</keyword>
<organism evidence="7 8">
    <name type="scientific">Calocera cornea HHB12733</name>
    <dbReference type="NCBI Taxonomy" id="1353952"/>
    <lineage>
        <taxon>Eukaryota</taxon>
        <taxon>Fungi</taxon>
        <taxon>Dikarya</taxon>
        <taxon>Basidiomycota</taxon>
        <taxon>Agaricomycotina</taxon>
        <taxon>Dacrymycetes</taxon>
        <taxon>Dacrymycetales</taxon>
        <taxon>Dacrymycetaceae</taxon>
        <taxon>Calocera</taxon>
    </lineage>
</organism>
<protein>
    <submittedName>
        <fullName evidence="7">Uracil permease</fullName>
    </submittedName>
</protein>
<keyword evidence="4 6" id="KW-1133">Transmembrane helix</keyword>
<feature type="transmembrane region" description="Helical" evidence="6">
    <location>
        <begin position="247"/>
        <end position="267"/>
    </location>
</feature>
<dbReference type="NCBIfam" id="TIGR00800">
    <property type="entry name" value="ncs1"/>
    <property type="match status" value="1"/>
</dbReference>
<keyword evidence="8" id="KW-1185">Reference proteome</keyword>
<evidence type="ECO:0000313" key="7">
    <source>
        <dbReference type="EMBL" id="KZT59562.1"/>
    </source>
</evidence>
<evidence type="ECO:0000256" key="5">
    <source>
        <dbReference type="ARBA" id="ARBA00023136"/>
    </source>
</evidence>
<keyword evidence="3 6" id="KW-0812">Transmembrane</keyword>
<feature type="transmembrane region" description="Helical" evidence="6">
    <location>
        <begin position="76"/>
        <end position="102"/>
    </location>
</feature>
<feature type="transmembrane region" description="Helical" evidence="6">
    <location>
        <begin position="176"/>
        <end position="194"/>
    </location>
</feature>
<feature type="transmembrane region" description="Helical" evidence="6">
    <location>
        <begin position="288"/>
        <end position="312"/>
    </location>
</feature>
<feature type="transmembrane region" description="Helical" evidence="6">
    <location>
        <begin position="114"/>
        <end position="137"/>
    </location>
</feature>
<sequence>MSAVTSLLKKLEVPTHGDEVNPDGTNHWLLNRDIIPLPPARRTWGPWSFVGLWMLTAVNISGWTSASSLLALGLNVWQAMLVVIIGELLVAACVVGNGFVGAMYHIPFPVYNRFVWGIFGSILPLLMRIMLSFVWYACQLWFGGQSVKVVIGSIWPSFYTLPNTLPASANMELNDFVAFIIFTVISLPLIYIPPEYYRKPFLAGSISITITAFTIFIWALAKEHGGGPMLTEASKLSGVVAPTGSNLGWAFVYGINTVLGGICAGILNQSDYTRFAVKPTDQIYSQALVVPIASSLTAFVGIVVTSCAAGFYPDVKVLLWAPYDLLAQIQFHGGPGARAAVFFAGCAFVLAQFGINVAGNAISGGIDLSGLFPRYLNIRRGAYLTSVVGVAICPWQLLNVPSTFLTVLSSFSVFLGPLTGCMIADFIIVRKWKLKLTDLYKANPESIYYFYKGVNPRVVVAWVMGVWPLMPGFIAAVNPTITVAPGWTHMYQLAYPAGFVISGTLHIAFNKIWPPRGLGEVDADDFFGTYGPKTEYVPGVGEVYASSDEHLDEKEAEVDARVAPAV</sequence>
<dbReference type="AlphaFoldDB" id="A0A165HPG8"/>
<dbReference type="GO" id="GO:0015205">
    <property type="term" value="F:nucleobase transmembrane transporter activity"/>
    <property type="evidence" value="ECO:0007669"/>
    <property type="project" value="TreeGrafter"/>
</dbReference>
<feature type="transmembrane region" description="Helical" evidence="6">
    <location>
        <begin position="339"/>
        <end position="359"/>
    </location>
</feature>
<name>A0A165HPG8_9BASI</name>
<dbReference type="OrthoDB" id="2018619at2759"/>
<reference evidence="7 8" key="1">
    <citation type="journal article" date="2016" name="Mol. Biol. Evol.">
        <title>Comparative Genomics of Early-Diverging Mushroom-Forming Fungi Provides Insights into the Origins of Lignocellulose Decay Capabilities.</title>
        <authorList>
            <person name="Nagy L.G."/>
            <person name="Riley R."/>
            <person name="Tritt A."/>
            <person name="Adam C."/>
            <person name="Daum C."/>
            <person name="Floudas D."/>
            <person name="Sun H."/>
            <person name="Yadav J.S."/>
            <person name="Pangilinan J."/>
            <person name="Larsson K.H."/>
            <person name="Matsuura K."/>
            <person name="Barry K."/>
            <person name="Labutti K."/>
            <person name="Kuo R."/>
            <person name="Ohm R.A."/>
            <person name="Bhattacharya S.S."/>
            <person name="Shirouzu T."/>
            <person name="Yoshinaga Y."/>
            <person name="Martin F.M."/>
            <person name="Grigoriev I.V."/>
            <person name="Hibbett D.S."/>
        </authorList>
    </citation>
    <scope>NUCLEOTIDE SEQUENCE [LARGE SCALE GENOMIC DNA]</scope>
    <source>
        <strain evidence="7 8">HHB12733</strain>
    </source>
</reference>
<accession>A0A165HPG8</accession>
<feature type="transmembrane region" description="Helical" evidence="6">
    <location>
        <begin position="449"/>
        <end position="470"/>
    </location>
</feature>
<dbReference type="InParanoid" id="A0A165HPG8"/>
<evidence type="ECO:0000256" key="4">
    <source>
        <dbReference type="ARBA" id="ARBA00022989"/>
    </source>
</evidence>
<comment type="subcellular location">
    <subcellularLocation>
        <location evidence="1">Membrane</location>
        <topology evidence="1">Multi-pass membrane protein</topology>
    </subcellularLocation>
</comment>
<feature type="transmembrane region" description="Helical" evidence="6">
    <location>
        <begin position="490"/>
        <end position="509"/>
    </location>
</feature>
<dbReference type="Proteomes" id="UP000076842">
    <property type="component" value="Unassembled WGS sequence"/>
</dbReference>
<evidence type="ECO:0000256" key="3">
    <source>
        <dbReference type="ARBA" id="ARBA00022692"/>
    </source>
</evidence>
<feature type="transmembrane region" description="Helical" evidence="6">
    <location>
        <begin position="44"/>
        <end position="64"/>
    </location>
</feature>
<evidence type="ECO:0000256" key="1">
    <source>
        <dbReference type="ARBA" id="ARBA00004141"/>
    </source>
</evidence>